<evidence type="ECO:0000313" key="2">
    <source>
        <dbReference type="EMBL" id="UVW35007.1"/>
    </source>
</evidence>
<evidence type="ECO:0000313" key="3">
    <source>
        <dbReference type="Proteomes" id="UP001059934"/>
    </source>
</evidence>
<protein>
    <recommendedName>
        <fullName evidence="1">Anhydro-N-acetylmuramic acid kinase</fullName>
        <ecNumber evidence="1">2.7.1.170</ecNumber>
    </recommendedName>
    <alternativeName>
        <fullName evidence="1">AnhMurNAc kinase</fullName>
    </alternativeName>
</protein>
<comment type="catalytic activity">
    <reaction evidence="1">
        <text>1,6-anhydro-N-acetyl-beta-muramate + ATP + H2O = N-acetyl-D-muramate 6-phosphate + ADP + H(+)</text>
        <dbReference type="Rhea" id="RHEA:24952"/>
        <dbReference type="ChEBI" id="CHEBI:15377"/>
        <dbReference type="ChEBI" id="CHEBI:15378"/>
        <dbReference type="ChEBI" id="CHEBI:30616"/>
        <dbReference type="ChEBI" id="CHEBI:58690"/>
        <dbReference type="ChEBI" id="CHEBI:58722"/>
        <dbReference type="ChEBI" id="CHEBI:456216"/>
        <dbReference type="EC" id="2.7.1.170"/>
    </reaction>
</comment>
<dbReference type="Gene3D" id="3.30.420.40">
    <property type="match status" value="2"/>
</dbReference>
<dbReference type="HAMAP" id="MF_01270">
    <property type="entry name" value="AnhMurNAc_kinase"/>
    <property type="match status" value="1"/>
</dbReference>
<reference evidence="2" key="1">
    <citation type="submission" date="2022-08" db="EMBL/GenBank/DDBJ databases">
        <title>Catabolic pathway analysis in culturable SAR92 clade bacteria reveals their overlooked roles in DMSP degradation in coastal seas.</title>
        <authorList>
            <person name="He X."/>
            <person name="Zhang X."/>
            <person name="Zhang Y."/>
        </authorList>
    </citation>
    <scope>NUCLEOTIDE SEQUENCE</scope>
    <source>
        <strain evidence="2">H455</strain>
    </source>
</reference>
<dbReference type="Proteomes" id="UP001059934">
    <property type="component" value="Chromosome"/>
</dbReference>
<comment type="pathway">
    <text evidence="1">Cell wall biogenesis; peptidoglycan recycling.</text>
</comment>
<organism evidence="2 3">
    <name type="scientific">SAR92 clade bacterium H455</name>
    <dbReference type="NCBI Taxonomy" id="2974818"/>
    <lineage>
        <taxon>Bacteria</taxon>
        <taxon>Pseudomonadati</taxon>
        <taxon>Pseudomonadota</taxon>
        <taxon>Gammaproteobacteria</taxon>
        <taxon>Cellvibrionales</taxon>
        <taxon>Porticoccaceae</taxon>
        <taxon>SAR92 clade</taxon>
    </lineage>
</organism>
<dbReference type="SUPFAM" id="SSF53067">
    <property type="entry name" value="Actin-like ATPase domain"/>
    <property type="match status" value="1"/>
</dbReference>
<comment type="pathway">
    <text evidence="1">Amino-sugar metabolism; 1,6-anhydro-N-acetylmuramate degradation.</text>
</comment>
<dbReference type="PANTHER" id="PTHR30605:SF0">
    <property type="entry name" value="ANHYDRO-N-ACETYLMURAMIC ACID KINASE"/>
    <property type="match status" value="1"/>
</dbReference>
<dbReference type="Pfam" id="PF03702">
    <property type="entry name" value="AnmK"/>
    <property type="match status" value="1"/>
</dbReference>
<gene>
    <name evidence="1" type="primary">anmK</name>
    <name evidence="2" type="ORF">NYF23_00015</name>
</gene>
<dbReference type="NCBIfam" id="NF007139">
    <property type="entry name" value="PRK09585.1-3"/>
    <property type="match status" value="1"/>
</dbReference>
<name>A0ABY5TMD0_9GAMM</name>
<keyword evidence="1" id="KW-0119">Carbohydrate metabolism</keyword>
<dbReference type="GO" id="GO:0016301">
    <property type="term" value="F:kinase activity"/>
    <property type="evidence" value="ECO:0007669"/>
    <property type="project" value="UniProtKB-KW"/>
</dbReference>
<dbReference type="InterPro" id="IPR043129">
    <property type="entry name" value="ATPase_NBD"/>
</dbReference>
<dbReference type="EMBL" id="CP103416">
    <property type="protein sequence ID" value="UVW35007.1"/>
    <property type="molecule type" value="Genomic_DNA"/>
</dbReference>
<keyword evidence="3" id="KW-1185">Reference proteome</keyword>
<dbReference type="EC" id="2.7.1.170" evidence="1"/>
<keyword evidence="1 2" id="KW-0418">Kinase</keyword>
<keyword evidence="1 2" id="KW-0808">Transferase</keyword>
<keyword evidence="1" id="KW-0067">ATP-binding</keyword>
<keyword evidence="1" id="KW-0547">Nucleotide-binding</keyword>
<proteinExistence type="inferred from homology"/>
<comment type="function">
    <text evidence="1">Catalyzes the specific phosphorylation of 1,6-anhydro-N-acetylmuramic acid (anhMurNAc) with the simultaneous cleavage of the 1,6-anhydro ring, generating MurNAc-6-P. Is required for the utilization of anhMurNAc either imported from the medium or derived from its own cell wall murein, and thus plays a role in cell wall recycling.</text>
</comment>
<dbReference type="PANTHER" id="PTHR30605">
    <property type="entry name" value="ANHYDRO-N-ACETYLMURAMIC ACID KINASE"/>
    <property type="match status" value="1"/>
</dbReference>
<evidence type="ECO:0000256" key="1">
    <source>
        <dbReference type="HAMAP-Rule" id="MF_01270"/>
    </source>
</evidence>
<feature type="binding site" evidence="1">
    <location>
        <begin position="13"/>
        <end position="20"/>
    </location>
    <ligand>
        <name>ATP</name>
        <dbReference type="ChEBI" id="CHEBI:30616"/>
    </ligand>
</feature>
<sequence>MSNPKIYIGLMSGTSIDCIDAAAMTFTGGELQLLGTHAEPIPERLKQQIVDLCQPGKDSVQLLCETDSQLGELFAQAALSLMRAESIKAEQVAAIGSHGQTVRHSPPKSGTIAFTQQIGDANIIAVRTGCSVVADFRRKDMALGGHGAPLVPAFHKTLFSDAQANRIIANIGGISNITALPSGRSCYGFDTGPGNLLLDAWCAKHSGNSFDDRGSWGATGQLCQKLLDQFMAHPFIGQAAPKSTGREMFNLSWLETQLIDYSLKAEDIQATLVSFTAQSLAAAINGLKEPVDEVYVCGGGIFNDQLMAQLKIALGPKALHSTEKLGLAPTWVEACAFGWLACQHINNQPGNLPSVTGASREAVLGARYLP</sequence>
<dbReference type="CDD" id="cd24050">
    <property type="entry name" value="ASKHA_NBD_ANMK"/>
    <property type="match status" value="1"/>
</dbReference>
<accession>A0ABY5TMD0</accession>
<dbReference type="InterPro" id="IPR005338">
    <property type="entry name" value="Anhydro_N_Ac-Mur_kinase"/>
</dbReference>
<comment type="similarity">
    <text evidence="1">Belongs to the anhydro-N-acetylmuramic acid kinase family.</text>
</comment>